<dbReference type="Proteomes" id="UP000017559">
    <property type="component" value="Unassembled WGS sequence"/>
</dbReference>
<dbReference type="HOGENOM" id="CLU_2109652_0_0_1"/>
<organism evidence="1 2">
    <name type="scientific">Moniliophthora roreri (strain MCA 2997)</name>
    <name type="common">Cocoa frosty pod rot fungus</name>
    <name type="synonym">Crinipellis roreri</name>
    <dbReference type="NCBI Taxonomy" id="1381753"/>
    <lineage>
        <taxon>Eukaryota</taxon>
        <taxon>Fungi</taxon>
        <taxon>Dikarya</taxon>
        <taxon>Basidiomycota</taxon>
        <taxon>Agaricomycotina</taxon>
        <taxon>Agaricomycetes</taxon>
        <taxon>Agaricomycetidae</taxon>
        <taxon>Agaricales</taxon>
        <taxon>Marasmiineae</taxon>
        <taxon>Marasmiaceae</taxon>
        <taxon>Moniliophthora</taxon>
    </lineage>
</organism>
<dbReference type="KEGG" id="mrr:Moror_3961"/>
<name>V2X7Y4_MONRO</name>
<reference evidence="1 2" key="1">
    <citation type="journal article" date="2014" name="BMC Genomics">
        <title>Genome and secretome analysis of the hemibiotrophic fungal pathogen, Moniliophthora roreri, which causes frosty pod rot disease of cacao: mechanisms of the biotrophic and necrotrophic phases.</title>
        <authorList>
            <person name="Meinhardt L.W."/>
            <person name="Costa G.G.L."/>
            <person name="Thomazella D.P.T."/>
            <person name="Teixeira P.J.P.L."/>
            <person name="Carazzolle M.F."/>
            <person name="Schuster S.C."/>
            <person name="Carlson J.E."/>
            <person name="Guiltinan M.J."/>
            <person name="Mieczkowski P."/>
            <person name="Farmer A."/>
            <person name="Ramaraj T."/>
            <person name="Crozier J."/>
            <person name="Davis R.E."/>
            <person name="Shao J."/>
            <person name="Melnick R.L."/>
            <person name="Pereira G.A.G."/>
            <person name="Bailey B.A."/>
        </authorList>
    </citation>
    <scope>NUCLEOTIDE SEQUENCE [LARGE SCALE GENOMIC DNA]</scope>
    <source>
        <strain evidence="1 2">MCA 2997</strain>
    </source>
</reference>
<evidence type="ECO:0000313" key="2">
    <source>
        <dbReference type="Proteomes" id="UP000017559"/>
    </source>
</evidence>
<accession>V2X7Y4</accession>
<evidence type="ECO:0000313" key="1">
    <source>
        <dbReference type="EMBL" id="ESK95288.1"/>
    </source>
</evidence>
<protein>
    <submittedName>
        <fullName evidence="1">Uncharacterized protein</fullName>
    </submittedName>
</protein>
<gene>
    <name evidence="1" type="ORF">Moror_3961</name>
</gene>
<dbReference type="AlphaFoldDB" id="V2X7Y4"/>
<sequence length="125" mass="13918">MMDSHSSDDSRDLLCPDEYSPGTSLQLLLSTSNVQALPLMVTVVKLFKPISTATVVLVKPVDSPSPLQLPLQLILKLGDRRMGERDPYDKGRGLLRESNPFIEGSKISPVLHLHNKPKFLTRRLT</sequence>
<comment type="caution">
    <text evidence="1">The sequence shown here is derived from an EMBL/GenBank/DDBJ whole genome shotgun (WGS) entry which is preliminary data.</text>
</comment>
<proteinExistence type="predicted"/>
<dbReference type="EMBL" id="AWSO01000096">
    <property type="protein sequence ID" value="ESK95288.1"/>
    <property type="molecule type" value="Genomic_DNA"/>
</dbReference>
<keyword evidence="2" id="KW-1185">Reference proteome</keyword>